<dbReference type="InterPro" id="IPR015615">
    <property type="entry name" value="TGF-beta-rel"/>
</dbReference>
<evidence type="ECO:0000256" key="1">
    <source>
        <dbReference type="ARBA" id="ARBA00004613"/>
    </source>
</evidence>
<evidence type="ECO:0000256" key="3">
    <source>
        <dbReference type="ARBA" id="ARBA00022525"/>
    </source>
</evidence>
<evidence type="ECO:0000259" key="8">
    <source>
        <dbReference type="PROSITE" id="PS51362"/>
    </source>
</evidence>
<dbReference type="InterPro" id="IPR029034">
    <property type="entry name" value="Cystine-knot_cytokine"/>
</dbReference>
<dbReference type="PROSITE" id="PS00250">
    <property type="entry name" value="TGF_BETA_1"/>
    <property type="match status" value="1"/>
</dbReference>
<dbReference type="SMART" id="SM00204">
    <property type="entry name" value="TGFB"/>
    <property type="match status" value="1"/>
</dbReference>
<dbReference type="GO" id="GO:0005125">
    <property type="term" value="F:cytokine activity"/>
    <property type="evidence" value="ECO:0007669"/>
    <property type="project" value="TreeGrafter"/>
</dbReference>
<dbReference type="PANTHER" id="PTHR11848:SF262">
    <property type="entry name" value="LD29161P"/>
    <property type="match status" value="1"/>
</dbReference>
<evidence type="ECO:0000313" key="10">
    <source>
        <dbReference type="Proteomes" id="UP001153712"/>
    </source>
</evidence>
<dbReference type="Pfam" id="PF00688">
    <property type="entry name" value="TGFb_propeptide"/>
    <property type="match status" value="1"/>
</dbReference>
<accession>A0A9N9XTV1</accession>
<keyword evidence="3" id="KW-0964">Secreted</keyword>
<dbReference type="PROSITE" id="PS51362">
    <property type="entry name" value="TGF_BETA_2"/>
    <property type="match status" value="1"/>
</dbReference>
<dbReference type="GO" id="GO:0005615">
    <property type="term" value="C:extracellular space"/>
    <property type="evidence" value="ECO:0007669"/>
    <property type="project" value="TreeGrafter"/>
</dbReference>
<gene>
    <name evidence="9" type="ORF">PHYEVI_LOCUS8118</name>
</gene>
<dbReference type="SUPFAM" id="SSF57501">
    <property type="entry name" value="Cystine-knot cytokines"/>
    <property type="match status" value="1"/>
</dbReference>
<dbReference type="InterPro" id="IPR017948">
    <property type="entry name" value="TGFb_CS"/>
</dbReference>
<dbReference type="Gene3D" id="2.10.90.10">
    <property type="entry name" value="Cystine-knot cytokines"/>
    <property type="match status" value="1"/>
</dbReference>
<keyword evidence="5" id="KW-1015">Disulfide bond</keyword>
<dbReference type="Proteomes" id="UP001153712">
    <property type="component" value="Chromosome 4"/>
</dbReference>
<dbReference type="InterPro" id="IPR001111">
    <property type="entry name" value="TGF-b_propeptide"/>
</dbReference>
<dbReference type="InterPro" id="IPR001839">
    <property type="entry name" value="TGF-b_C"/>
</dbReference>
<feature type="region of interest" description="Disordered" evidence="7">
    <location>
        <begin position="48"/>
        <end position="67"/>
    </location>
</feature>
<dbReference type="Pfam" id="PF00019">
    <property type="entry name" value="TGF_beta"/>
    <property type="match status" value="1"/>
</dbReference>
<dbReference type="Gene3D" id="2.60.120.970">
    <property type="match status" value="1"/>
</dbReference>
<evidence type="ECO:0000256" key="7">
    <source>
        <dbReference type="SAM" id="MobiDB-lite"/>
    </source>
</evidence>
<keyword evidence="4 6" id="KW-0339">Growth factor</keyword>
<feature type="domain" description="TGF-beta family profile" evidence="8">
    <location>
        <begin position="297"/>
        <end position="408"/>
    </location>
</feature>
<organism evidence="9 10">
    <name type="scientific">Phyllotreta striolata</name>
    <name type="common">Striped flea beetle</name>
    <name type="synonym">Crioceris striolata</name>
    <dbReference type="NCBI Taxonomy" id="444603"/>
    <lineage>
        <taxon>Eukaryota</taxon>
        <taxon>Metazoa</taxon>
        <taxon>Ecdysozoa</taxon>
        <taxon>Arthropoda</taxon>
        <taxon>Hexapoda</taxon>
        <taxon>Insecta</taxon>
        <taxon>Pterygota</taxon>
        <taxon>Neoptera</taxon>
        <taxon>Endopterygota</taxon>
        <taxon>Coleoptera</taxon>
        <taxon>Polyphaga</taxon>
        <taxon>Cucujiformia</taxon>
        <taxon>Chrysomeloidea</taxon>
        <taxon>Chrysomelidae</taxon>
        <taxon>Galerucinae</taxon>
        <taxon>Alticini</taxon>
        <taxon>Phyllotreta</taxon>
    </lineage>
</organism>
<evidence type="ECO:0000256" key="6">
    <source>
        <dbReference type="RuleBase" id="RU000354"/>
    </source>
</evidence>
<dbReference type="GO" id="GO:0008083">
    <property type="term" value="F:growth factor activity"/>
    <property type="evidence" value="ECO:0007669"/>
    <property type="project" value="UniProtKB-KW"/>
</dbReference>
<keyword evidence="10" id="KW-1185">Reference proteome</keyword>
<sequence length="408" mass="46484">MLLIRSESTKNSLVHIRKSLETRTILTYLVLALLIPYTITEKHRSNTILKRRSPEPGASEEPRRTAGCHSCRMREEIKQRNLLVIKDEILRRIGFEKAPNITGKPLPQIPSELFMKIEEENGGMQSDQPAFQSGYTVTEEEDDYHVRTEKILAFAQPYPRLRHKGRDILHFSFTDSITKYHVSNATLFVFIKGSDRRPPQDVLIELFKVKKITDHSESTAFDLVFTKKIHQPGGRGEWVQIDLTETVSEWFKSPKDNHGFLVNATVNGKKVSITDINVDKGKKVPFVEIATVEAKRRTRRSIGLNCDEDSNETICCRYPLIVDFEAIGLDFIIAPKRYDAFMCAGECPYVTMQRFPHTHLKQVAKPASQPPCCTPRKLGSISMLYFDSHLNVVYGSLPGMVVERCGCL</sequence>
<evidence type="ECO:0000313" key="9">
    <source>
        <dbReference type="EMBL" id="CAG9861790.1"/>
    </source>
</evidence>
<evidence type="ECO:0000256" key="2">
    <source>
        <dbReference type="ARBA" id="ARBA00006656"/>
    </source>
</evidence>
<comment type="subcellular location">
    <subcellularLocation>
        <location evidence="1">Secreted</location>
    </subcellularLocation>
</comment>
<dbReference type="PANTHER" id="PTHR11848">
    <property type="entry name" value="TGF-BETA FAMILY"/>
    <property type="match status" value="1"/>
</dbReference>
<comment type="similarity">
    <text evidence="2 6">Belongs to the TGF-beta family.</text>
</comment>
<name>A0A9N9XTV1_PHYSR</name>
<evidence type="ECO:0000256" key="4">
    <source>
        <dbReference type="ARBA" id="ARBA00023030"/>
    </source>
</evidence>
<dbReference type="OrthoDB" id="5948587at2759"/>
<reference evidence="9" key="1">
    <citation type="submission" date="2022-01" db="EMBL/GenBank/DDBJ databases">
        <authorList>
            <person name="King R."/>
        </authorList>
    </citation>
    <scope>NUCLEOTIDE SEQUENCE</scope>
</reference>
<dbReference type="CDD" id="cd13751">
    <property type="entry name" value="TGF_beta_GDF8_like"/>
    <property type="match status" value="1"/>
</dbReference>
<protein>
    <recommendedName>
        <fullName evidence="8">TGF-beta family profile domain-containing protein</fullName>
    </recommendedName>
</protein>
<dbReference type="EMBL" id="OU900097">
    <property type="protein sequence ID" value="CAG9861790.1"/>
    <property type="molecule type" value="Genomic_DNA"/>
</dbReference>
<proteinExistence type="inferred from homology"/>
<evidence type="ECO:0000256" key="5">
    <source>
        <dbReference type="ARBA" id="ARBA00023157"/>
    </source>
</evidence>
<dbReference type="AlphaFoldDB" id="A0A9N9XTV1"/>